<dbReference type="Proteomes" id="UP001222770">
    <property type="component" value="Unassembled WGS sequence"/>
</dbReference>
<evidence type="ECO:0000313" key="3">
    <source>
        <dbReference type="Proteomes" id="UP001222770"/>
    </source>
</evidence>
<dbReference type="SUPFAM" id="SSF63829">
    <property type="entry name" value="Calcium-dependent phosphotriesterase"/>
    <property type="match status" value="1"/>
</dbReference>
<organism evidence="2 3">
    <name type="scientific">Novosphingobium cyanobacteriorum</name>
    <dbReference type="NCBI Taxonomy" id="3024215"/>
    <lineage>
        <taxon>Bacteria</taxon>
        <taxon>Pseudomonadati</taxon>
        <taxon>Pseudomonadota</taxon>
        <taxon>Alphaproteobacteria</taxon>
        <taxon>Sphingomonadales</taxon>
        <taxon>Sphingomonadaceae</taxon>
        <taxon>Novosphingobium</taxon>
    </lineage>
</organism>
<dbReference type="InterPro" id="IPR013658">
    <property type="entry name" value="SGL"/>
</dbReference>
<dbReference type="PANTHER" id="PTHR47572">
    <property type="entry name" value="LIPOPROTEIN-RELATED"/>
    <property type="match status" value="1"/>
</dbReference>
<feature type="domain" description="SMP-30/Gluconolactonase/LRE-like region" evidence="1">
    <location>
        <begin position="13"/>
        <end position="273"/>
    </location>
</feature>
<dbReference type="InterPro" id="IPR051262">
    <property type="entry name" value="SMP-30/CGR1_Lactonase"/>
</dbReference>
<dbReference type="Pfam" id="PF08450">
    <property type="entry name" value="SGL"/>
    <property type="match status" value="1"/>
</dbReference>
<gene>
    <name evidence="2" type="ORF">POM99_06280</name>
</gene>
<protein>
    <submittedName>
        <fullName evidence="2">SMP-30/gluconolactonase/LRE family protein</fullName>
    </submittedName>
</protein>
<sequence length="285" mass="30460">MSKFETIVEGLGFPEGPAFLPDGSVAFVDLLHQCVRRYRAGETSVIARLDGSPNGMRLGPDGALYIANNGGVAPDGLHAVKVMDNQVTGRIQRVSLDGLVEDVVTDLPGEGPWRPNDLVFSPEGKVMFTDPQNWEQVEDWGTEGRIPGYGGGRLFAASIGGPATHLLDFYGFTNGLAFHPDGSLLVAMTLLKAIIKLPWHGDRVGQPTMWCQFEDGTAPDGILIHEDLLYVAGSLGDRVSVVDMGGRHVRAIEMEAGSDPTNLAVGGGKLWITLGLPGKLVTMDL</sequence>
<evidence type="ECO:0000313" key="2">
    <source>
        <dbReference type="EMBL" id="MDF8332799.1"/>
    </source>
</evidence>
<dbReference type="PANTHER" id="PTHR47572:SF5">
    <property type="entry name" value="BLR2277 PROTEIN"/>
    <property type="match status" value="1"/>
</dbReference>
<dbReference type="RefSeq" id="WP_277276006.1">
    <property type="nucleotide sequence ID" value="NZ_JAROCY010000005.1"/>
</dbReference>
<reference evidence="2 3" key="1">
    <citation type="submission" date="2023-03" db="EMBL/GenBank/DDBJ databases">
        <title>Novosphingobium cyanobacteriorum sp. nov., isolated from a eutrophic reservoir during the Microcystis bloom period.</title>
        <authorList>
            <person name="Kang M."/>
            <person name="Le V."/>
            <person name="Ko S.-R."/>
            <person name="Lee S.-A."/>
            <person name="Ahn C.-Y."/>
        </authorList>
    </citation>
    <scope>NUCLEOTIDE SEQUENCE [LARGE SCALE GENOMIC DNA]</scope>
    <source>
        <strain evidence="2 3">HBC54</strain>
    </source>
</reference>
<name>A0ABT6CFU9_9SPHN</name>
<keyword evidence="3" id="KW-1185">Reference proteome</keyword>
<proteinExistence type="predicted"/>
<comment type="caution">
    <text evidence="2">The sequence shown here is derived from an EMBL/GenBank/DDBJ whole genome shotgun (WGS) entry which is preliminary data.</text>
</comment>
<dbReference type="Gene3D" id="2.120.10.30">
    <property type="entry name" value="TolB, C-terminal domain"/>
    <property type="match status" value="1"/>
</dbReference>
<evidence type="ECO:0000259" key="1">
    <source>
        <dbReference type="Pfam" id="PF08450"/>
    </source>
</evidence>
<dbReference type="InterPro" id="IPR011042">
    <property type="entry name" value="6-blade_b-propeller_TolB-like"/>
</dbReference>
<dbReference type="EMBL" id="JAROCY010000005">
    <property type="protein sequence ID" value="MDF8332799.1"/>
    <property type="molecule type" value="Genomic_DNA"/>
</dbReference>
<accession>A0ABT6CFU9</accession>